<dbReference type="InterPro" id="IPR019931">
    <property type="entry name" value="LPXTG_anchor"/>
</dbReference>
<keyword evidence="3" id="KW-0572">Peptidoglycan-anchor</keyword>
<keyword evidence="2" id="KW-0964">Secreted</keyword>
<organism evidence="6 7">
    <name type="scientific">Oceaniferula flava</name>
    <dbReference type="NCBI Taxonomy" id="2800421"/>
    <lineage>
        <taxon>Bacteria</taxon>
        <taxon>Pseudomonadati</taxon>
        <taxon>Verrucomicrobiota</taxon>
        <taxon>Verrucomicrobiia</taxon>
        <taxon>Verrucomicrobiales</taxon>
        <taxon>Verrucomicrobiaceae</taxon>
        <taxon>Oceaniferula</taxon>
    </lineage>
</organism>
<dbReference type="Proteomes" id="UP000634206">
    <property type="component" value="Unassembled WGS sequence"/>
</dbReference>
<name>A0AAE2SCH3_9BACT</name>
<gene>
    <name evidence="6" type="ORF">JIN83_10065</name>
</gene>
<dbReference type="RefSeq" id="WP_309489917.1">
    <property type="nucleotide sequence ID" value="NZ_JAENIG010000006.1"/>
</dbReference>
<evidence type="ECO:0000313" key="7">
    <source>
        <dbReference type="Proteomes" id="UP000634206"/>
    </source>
</evidence>
<keyword evidence="7" id="KW-1185">Reference proteome</keyword>
<feature type="domain" description="Gram-positive cocci surface proteins LPxTG" evidence="5">
    <location>
        <begin position="197"/>
        <end position="243"/>
    </location>
</feature>
<dbReference type="Pfam" id="PF07589">
    <property type="entry name" value="PEP-CTERM"/>
    <property type="match status" value="1"/>
</dbReference>
<evidence type="ECO:0000256" key="4">
    <source>
        <dbReference type="SAM" id="SignalP"/>
    </source>
</evidence>
<sequence length="243" mass="25155">MKTQNIKKTITKHAVSALLVLTLGGSASAATLSVTALGDPDQAIDLTALGTGDWALYTTTDLEPTESKAGGSGINAVTYAGSDVLGASNSSQSILYSWSDGSPTASNPGGTFDADHLSTVNEPGSAVFSTSVLASTTLNTLYVTYGQWNAVSRITVSLSDGSIADQQLDLSTNDHQTVQIDFASDTDAVLDVEIEFLSDTGNNNSQLRFQSLALANAVDPIPEPSTSALLGLGGLALILRRRK</sequence>
<dbReference type="NCBIfam" id="TIGR02595">
    <property type="entry name" value="PEP_CTERM"/>
    <property type="match status" value="1"/>
</dbReference>
<keyword evidence="4" id="KW-0732">Signal</keyword>
<evidence type="ECO:0000313" key="6">
    <source>
        <dbReference type="EMBL" id="MBK1855304.1"/>
    </source>
</evidence>
<evidence type="ECO:0000259" key="5">
    <source>
        <dbReference type="PROSITE" id="PS50847"/>
    </source>
</evidence>
<dbReference type="InterPro" id="IPR013424">
    <property type="entry name" value="Ice-binding_C"/>
</dbReference>
<reference evidence="6" key="1">
    <citation type="submission" date="2021-01" db="EMBL/GenBank/DDBJ databases">
        <title>Modified the classification status of verrucomicrobia.</title>
        <authorList>
            <person name="Feng X."/>
        </authorList>
    </citation>
    <scope>NUCLEOTIDE SEQUENCE</scope>
    <source>
        <strain evidence="6">5K15</strain>
    </source>
</reference>
<proteinExistence type="predicted"/>
<evidence type="ECO:0000256" key="2">
    <source>
        <dbReference type="ARBA" id="ARBA00022525"/>
    </source>
</evidence>
<feature type="signal peptide" evidence="4">
    <location>
        <begin position="1"/>
        <end position="29"/>
    </location>
</feature>
<comment type="caution">
    <text evidence="6">The sequence shown here is derived from an EMBL/GenBank/DDBJ whole genome shotgun (WGS) entry which is preliminary data.</text>
</comment>
<dbReference type="EMBL" id="JAENIG010000006">
    <property type="protein sequence ID" value="MBK1855304.1"/>
    <property type="molecule type" value="Genomic_DNA"/>
</dbReference>
<evidence type="ECO:0000256" key="1">
    <source>
        <dbReference type="ARBA" id="ARBA00022512"/>
    </source>
</evidence>
<accession>A0AAE2SCH3</accession>
<dbReference type="PROSITE" id="PS50847">
    <property type="entry name" value="GRAM_POS_ANCHORING"/>
    <property type="match status" value="1"/>
</dbReference>
<dbReference type="AlphaFoldDB" id="A0AAE2SCH3"/>
<keyword evidence="1" id="KW-0134">Cell wall</keyword>
<protein>
    <submittedName>
        <fullName evidence="6">PEP-CTERM sorting domain-containing protein</fullName>
    </submittedName>
</protein>
<evidence type="ECO:0000256" key="3">
    <source>
        <dbReference type="ARBA" id="ARBA00023088"/>
    </source>
</evidence>
<feature type="chain" id="PRO_5041920560" evidence="4">
    <location>
        <begin position="30"/>
        <end position="243"/>
    </location>
</feature>